<evidence type="ECO:0000256" key="3">
    <source>
        <dbReference type="ARBA" id="ARBA00012560"/>
    </source>
</evidence>
<keyword evidence="6 10" id="KW-0808">Transferase</keyword>
<dbReference type="AlphaFoldDB" id="A0A364Y227"/>
<dbReference type="NCBIfam" id="NF011080">
    <property type="entry name" value="PRK14508.1-3"/>
    <property type="match status" value="1"/>
</dbReference>
<evidence type="ECO:0000313" key="12">
    <source>
        <dbReference type="Proteomes" id="UP000251889"/>
    </source>
</evidence>
<evidence type="ECO:0000256" key="2">
    <source>
        <dbReference type="ARBA" id="ARBA00005684"/>
    </source>
</evidence>
<evidence type="ECO:0000256" key="4">
    <source>
        <dbReference type="ARBA" id="ARBA00020295"/>
    </source>
</evidence>
<dbReference type="RefSeq" id="WP_112747081.1">
    <property type="nucleotide sequence ID" value="NZ_QMFY01000005.1"/>
</dbReference>
<organism evidence="11 12">
    <name type="scientific">Pseudochryseolinea flava</name>
    <dbReference type="NCBI Taxonomy" id="2059302"/>
    <lineage>
        <taxon>Bacteria</taxon>
        <taxon>Pseudomonadati</taxon>
        <taxon>Bacteroidota</taxon>
        <taxon>Cytophagia</taxon>
        <taxon>Cytophagales</taxon>
        <taxon>Fulvivirgaceae</taxon>
        <taxon>Pseudochryseolinea</taxon>
    </lineage>
</organism>
<keyword evidence="5 10" id="KW-0328">Glycosyltransferase</keyword>
<sequence>MHSVSKQQPFIKQRGAGILLHITSLPSAFGIGDVGPAARSFADFLVDSKQKYWQVLPLNPTSSVSGHSPYSSASSMASNALLISPEDLMSQGLLTKSDLKKIEIAATDRVNFNAVTKNKASLLKEAFKVFESSGEEKKRFEEFCKAENQWLHDYAVFMLLKSAHDQKAWNEWPAGFRNRDEKKIASFIDEHQFEYRFTQWQQFVFQQQWKSLREYCNTRNIKLFGDLPFYVSHDSVDVWKSPEIFSLDKKGSMYTSAGVPPDYFNDDGQHWGMPVYRWDVMRKNHYAWWMQRLHRNLAYFDLLRLDHFRAFADYWEVPAKEKTAKKGKWKPGPGASFFQAAKEEFDTLPFVAEDLGDINQPVYDLRDEFQLPGMLVLQFAFGDNMATSDYIPHRHVPNSIVYTGTHDNNTTVGWLRKDADRKTLKRLIDYAQRDVHEDNVHDVLTQMAYSSVSNTVIIPWQDIVGLNEKSRMNTPASVKNNWSWRMTEKMYTKSIANKLARWVDVYGR</sequence>
<dbReference type="PANTHER" id="PTHR32438:SF5">
    <property type="entry name" value="4-ALPHA-GLUCANOTRANSFERASE DPE1, CHLOROPLASTIC_AMYLOPLASTIC"/>
    <property type="match status" value="1"/>
</dbReference>
<dbReference type="EMBL" id="QMFY01000005">
    <property type="protein sequence ID" value="RAW00925.1"/>
    <property type="molecule type" value="Genomic_DNA"/>
</dbReference>
<evidence type="ECO:0000256" key="9">
    <source>
        <dbReference type="ARBA" id="ARBA00031501"/>
    </source>
</evidence>
<gene>
    <name evidence="11" type="primary">malQ</name>
    <name evidence="11" type="ORF">DQQ10_11830</name>
</gene>
<name>A0A364Y227_9BACT</name>
<comment type="caution">
    <text evidence="11">The sequence shown here is derived from an EMBL/GenBank/DDBJ whole genome shotgun (WGS) entry which is preliminary data.</text>
</comment>
<reference evidence="11 12" key="1">
    <citation type="submission" date="2018-06" db="EMBL/GenBank/DDBJ databases">
        <title>Chryseolinea flavus sp. nov., a member of the phylum Bacteroidetes isolated from soil.</title>
        <authorList>
            <person name="Li Y."/>
            <person name="Wang J."/>
        </authorList>
    </citation>
    <scope>NUCLEOTIDE SEQUENCE [LARGE SCALE GENOMIC DNA]</scope>
    <source>
        <strain evidence="11 12">SDU1-6</strain>
    </source>
</reference>
<dbReference type="InterPro" id="IPR017853">
    <property type="entry name" value="GH"/>
</dbReference>
<keyword evidence="7 10" id="KW-0119">Carbohydrate metabolism</keyword>
<dbReference type="Pfam" id="PF02446">
    <property type="entry name" value="Glyco_hydro_77"/>
    <property type="match status" value="1"/>
</dbReference>
<dbReference type="PANTHER" id="PTHR32438">
    <property type="entry name" value="4-ALPHA-GLUCANOTRANSFERASE DPE1, CHLOROPLASTIC/AMYLOPLASTIC"/>
    <property type="match status" value="1"/>
</dbReference>
<dbReference type="NCBIfam" id="TIGR00217">
    <property type="entry name" value="malQ"/>
    <property type="match status" value="1"/>
</dbReference>
<evidence type="ECO:0000313" key="11">
    <source>
        <dbReference type="EMBL" id="RAW00925.1"/>
    </source>
</evidence>
<comment type="similarity">
    <text evidence="2 10">Belongs to the disproportionating enzyme family.</text>
</comment>
<keyword evidence="12" id="KW-1185">Reference proteome</keyword>
<dbReference type="Gene3D" id="3.20.20.80">
    <property type="entry name" value="Glycosidases"/>
    <property type="match status" value="1"/>
</dbReference>
<evidence type="ECO:0000256" key="1">
    <source>
        <dbReference type="ARBA" id="ARBA00000439"/>
    </source>
</evidence>
<evidence type="ECO:0000256" key="5">
    <source>
        <dbReference type="ARBA" id="ARBA00022676"/>
    </source>
</evidence>
<dbReference type="InterPro" id="IPR003385">
    <property type="entry name" value="Glyco_hydro_77"/>
</dbReference>
<comment type="catalytic activity">
    <reaction evidence="1 10">
        <text>Transfers a segment of a (1-&gt;4)-alpha-D-glucan to a new position in an acceptor, which may be glucose or a (1-&gt;4)-alpha-D-glucan.</text>
        <dbReference type="EC" id="2.4.1.25"/>
    </reaction>
</comment>
<dbReference type="GO" id="GO:0005975">
    <property type="term" value="P:carbohydrate metabolic process"/>
    <property type="evidence" value="ECO:0007669"/>
    <property type="project" value="InterPro"/>
</dbReference>
<evidence type="ECO:0000256" key="7">
    <source>
        <dbReference type="ARBA" id="ARBA00023277"/>
    </source>
</evidence>
<accession>A0A364Y227</accession>
<evidence type="ECO:0000256" key="10">
    <source>
        <dbReference type="RuleBase" id="RU361207"/>
    </source>
</evidence>
<proteinExistence type="inferred from homology"/>
<evidence type="ECO:0000256" key="8">
    <source>
        <dbReference type="ARBA" id="ARBA00031423"/>
    </source>
</evidence>
<dbReference type="SUPFAM" id="SSF51445">
    <property type="entry name" value="(Trans)glycosidases"/>
    <property type="match status" value="1"/>
</dbReference>
<dbReference type="GO" id="GO:0004134">
    <property type="term" value="F:4-alpha-glucanotransferase activity"/>
    <property type="evidence" value="ECO:0007669"/>
    <property type="project" value="UniProtKB-EC"/>
</dbReference>
<dbReference type="Proteomes" id="UP000251889">
    <property type="component" value="Unassembled WGS sequence"/>
</dbReference>
<dbReference type="EC" id="2.4.1.25" evidence="3 10"/>
<evidence type="ECO:0000256" key="6">
    <source>
        <dbReference type="ARBA" id="ARBA00022679"/>
    </source>
</evidence>
<protein>
    <recommendedName>
        <fullName evidence="4 10">4-alpha-glucanotransferase</fullName>
        <ecNumber evidence="3 10">2.4.1.25</ecNumber>
    </recommendedName>
    <alternativeName>
        <fullName evidence="8 10">Amylomaltase</fullName>
    </alternativeName>
    <alternativeName>
        <fullName evidence="9 10">Disproportionating enzyme</fullName>
    </alternativeName>
</protein>